<evidence type="ECO:0000259" key="17">
    <source>
        <dbReference type="PROSITE" id="PS50160"/>
    </source>
</evidence>
<reference evidence="20 21" key="1">
    <citation type="submission" date="2019-01" db="EMBL/GenBank/DDBJ databases">
        <title>Oerskovia turbata Genome sequencing and assembly.</title>
        <authorList>
            <person name="Dou T."/>
        </authorList>
    </citation>
    <scope>NUCLEOTIDE SEQUENCE [LARGE SCALE GENOMIC DNA]</scope>
    <source>
        <strain evidence="19 20">JCM12123</strain>
        <strain evidence="18 21">JCM3160</strain>
    </source>
</reference>
<dbReference type="GO" id="GO:0006260">
    <property type="term" value="P:DNA replication"/>
    <property type="evidence" value="ECO:0007669"/>
    <property type="project" value="UniProtKB-UniRule"/>
</dbReference>
<evidence type="ECO:0000313" key="18">
    <source>
        <dbReference type="EMBL" id="RXR25648.1"/>
    </source>
</evidence>
<dbReference type="EC" id="6.5.1.1" evidence="14"/>
<dbReference type="SUPFAM" id="SSF117018">
    <property type="entry name" value="ATP-dependent DNA ligase DNA-binding domain"/>
    <property type="match status" value="1"/>
</dbReference>
<dbReference type="InterPro" id="IPR036599">
    <property type="entry name" value="DNA_ligase_N_sf"/>
</dbReference>
<dbReference type="SUPFAM" id="SSF56091">
    <property type="entry name" value="DNA ligase/mRNA capping enzyme, catalytic domain"/>
    <property type="match status" value="1"/>
</dbReference>
<dbReference type="EMBL" id="SDJQ01000015">
    <property type="protein sequence ID" value="RXR33264.1"/>
    <property type="molecule type" value="Genomic_DNA"/>
</dbReference>
<comment type="caution">
    <text evidence="19">The sequence shown here is derived from an EMBL/GenBank/DDBJ whole genome shotgun (WGS) entry which is preliminary data.</text>
</comment>
<dbReference type="Proteomes" id="UP000290517">
    <property type="component" value="Unassembled WGS sequence"/>
</dbReference>
<feature type="binding site" evidence="14">
    <location>
        <position position="281"/>
    </location>
    <ligand>
        <name>ATP</name>
        <dbReference type="ChEBI" id="CHEBI:30616"/>
    </ligand>
</feature>
<dbReference type="Pfam" id="PF04675">
    <property type="entry name" value="DNA_ligase_A_N"/>
    <property type="match status" value="1"/>
</dbReference>
<dbReference type="InterPro" id="IPR012309">
    <property type="entry name" value="DNA_ligase_ATP-dep_C"/>
</dbReference>
<dbReference type="PANTHER" id="PTHR45674">
    <property type="entry name" value="DNA LIGASE 1/3 FAMILY MEMBER"/>
    <property type="match status" value="1"/>
</dbReference>
<evidence type="ECO:0000256" key="14">
    <source>
        <dbReference type="HAMAP-Rule" id="MF_00407"/>
    </source>
</evidence>
<evidence type="ECO:0000256" key="2">
    <source>
        <dbReference type="ARBA" id="ARBA00022618"/>
    </source>
</evidence>
<dbReference type="PROSITE" id="PS50160">
    <property type="entry name" value="DNA_LIGASE_A3"/>
    <property type="match status" value="1"/>
</dbReference>
<dbReference type="GO" id="GO:0005524">
    <property type="term" value="F:ATP binding"/>
    <property type="evidence" value="ECO:0007669"/>
    <property type="project" value="UniProtKB-UniRule"/>
</dbReference>
<dbReference type="GO" id="GO:0003910">
    <property type="term" value="F:DNA ligase (ATP) activity"/>
    <property type="evidence" value="ECO:0007669"/>
    <property type="project" value="UniProtKB-UniRule"/>
</dbReference>
<evidence type="ECO:0000256" key="12">
    <source>
        <dbReference type="ARBA" id="ARBA00034003"/>
    </source>
</evidence>
<dbReference type="CDD" id="cd07972">
    <property type="entry name" value="OBF_DNA_ligase_Arch_LigB"/>
    <property type="match status" value="1"/>
</dbReference>
<keyword evidence="8 14" id="KW-0460">Magnesium</keyword>
<dbReference type="GO" id="GO:0006281">
    <property type="term" value="P:DNA repair"/>
    <property type="evidence" value="ECO:0007669"/>
    <property type="project" value="UniProtKB-UniRule"/>
</dbReference>
<dbReference type="InterPro" id="IPR016059">
    <property type="entry name" value="DNA_ligase_ATP-dep_CS"/>
</dbReference>
<dbReference type="Gene3D" id="3.30.470.30">
    <property type="entry name" value="DNA ligase/mRNA capping enzyme"/>
    <property type="match status" value="1"/>
</dbReference>
<protein>
    <recommendedName>
        <fullName evidence="14">Probable DNA ligase</fullName>
        <ecNumber evidence="14">6.5.1.1</ecNumber>
    </recommendedName>
    <alternativeName>
        <fullName evidence="14">Polydeoxyribonucleotide synthase [ATP]</fullName>
    </alternativeName>
</protein>
<evidence type="ECO:0000313" key="21">
    <source>
        <dbReference type="Proteomes" id="UP000290517"/>
    </source>
</evidence>
<keyword evidence="4 14" id="KW-0479">Metal-binding</keyword>
<dbReference type="InterPro" id="IPR050191">
    <property type="entry name" value="ATP-dep_DNA_ligase"/>
</dbReference>
<feature type="binding site" evidence="14">
    <location>
        <position position="252"/>
    </location>
    <ligand>
        <name>ATP</name>
        <dbReference type="ChEBI" id="CHEBI:30616"/>
    </ligand>
</feature>
<gene>
    <name evidence="14" type="primary">lig</name>
    <name evidence="18" type="ORF">EQW73_09010</name>
    <name evidence="19" type="ORF">EQW78_12335</name>
</gene>
<feature type="active site" description="N6-AMP-lysine intermediate" evidence="14">
    <location>
        <position position="232"/>
    </location>
</feature>
<feature type="binding site" evidence="14">
    <location>
        <position position="405"/>
    </location>
    <ligand>
        <name>ATP</name>
        <dbReference type="ChEBI" id="CHEBI:30616"/>
    </ligand>
</feature>
<dbReference type="OrthoDB" id="3733803at2"/>
<dbReference type="PANTHER" id="PTHR45674:SF13">
    <property type="entry name" value="DNA LIGASE-RELATED"/>
    <property type="match status" value="1"/>
</dbReference>
<keyword evidence="2 14" id="KW-0132">Cell division</keyword>
<evidence type="ECO:0000256" key="11">
    <source>
        <dbReference type="ARBA" id="ARBA00023306"/>
    </source>
</evidence>
<dbReference type="InterPro" id="IPR012340">
    <property type="entry name" value="NA-bd_OB-fold"/>
</dbReference>
<sequence>MLLAEVAATSDAVAATRSRLAKRAALADLLRRAATGEARSSGDDVEIVVSYLAGELRQRRTGLGWASLRALPPPAELPTLTVEAVDATFEEMAALSGPGSDAARSAASTALFAAATEREQPFLRGLVAGDLRQGALDALVVDAVAEAAGVPVDAVRRAVMLRGATGPVARAALEAPGPTAALAALAGFGLEVGRPVRPMLAQSAPDVASAFDRLGVPPGADDPGHRVSVDVKLDGIRIQVHRDGDEVRVFTRSLDDITSRVPEIVADARSLASERFVLDGEALVVGPDGVARPFQETAARSATRDAPAASGADETALAGALALRPYFFDVLHADGDDLIDAPLHERLDVLDRVAGSFTVRRLTTASPGAAEEFFAEAVREGQEGVVVKSLDAPYSAGRRGAGWVKVKPRHTLDLVVLAVERGSGRRTGLLSNIHLGARDPSTGGFTMLGKTFKGMTDEMLRWQTERFRELEASDDGWTVTLRPEQVVEIAFDGLQRSTRYPGGLALRFARVLRYRDDKSADEADTIERVRAMTDDRAATPPSDLTPRIGKVATRELAHHGYTRYEDLTRATTTELLAIHGVGPRAIRILGEELAERGTGFREE</sequence>
<evidence type="ECO:0000256" key="4">
    <source>
        <dbReference type="ARBA" id="ARBA00022723"/>
    </source>
</evidence>
<dbReference type="Pfam" id="PF04679">
    <property type="entry name" value="DNA_ligase_A_C"/>
    <property type="match status" value="1"/>
</dbReference>
<evidence type="ECO:0000256" key="5">
    <source>
        <dbReference type="ARBA" id="ARBA00022741"/>
    </source>
</evidence>
<accession>A0A4Q1KVN1</accession>
<keyword evidence="10 14" id="KW-0234">DNA repair</keyword>
<evidence type="ECO:0000256" key="9">
    <source>
        <dbReference type="ARBA" id="ARBA00023172"/>
    </source>
</evidence>
<dbReference type="EMBL" id="SDJR01000005">
    <property type="protein sequence ID" value="RXR25648.1"/>
    <property type="molecule type" value="Genomic_DNA"/>
</dbReference>
<dbReference type="GO" id="GO:0046872">
    <property type="term" value="F:metal ion binding"/>
    <property type="evidence" value="ECO:0007669"/>
    <property type="project" value="UniProtKB-KW"/>
</dbReference>
<feature type="binding site" evidence="14">
    <location>
        <position position="328"/>
    </location>
    <ligand>
        <name>ATP</name>
        <dbReference type="ChEBI" id="CHEBI:30616"/>
    </ligand>
</feature>
<dbReference type="Pfam" id="PF01068">
    <property type="entry name" value="DNA_ligase_A_M"/>
    <property type="match status" value="1"/>
</dbReference>
<name>A0A4Q1KVN1_9CELL</name>
<keyword evidence="1 14" id="KW-0436">Ligase</keyword>
<keyword evidence="21" id="KW-1185">Reference proteome</keyword>
<dbReference type="Gene3D" id="1.10.3260.10">
    <property type="entry name" value="DNA ligase, ATP-dependent, N-terminal domain"/>
    <property type="match status" value="1"/>
</dbReference>
<feature type="binding site" evidence="14">
    <location>
        <position position="237"/>
    </location>
    <ligand>
        <name>ATP</name>
        <dbReference type="ChEBI" id="CHEBI:30616"/>
    </ligand>
</feature>
<dbReference type="PROSITE" id="PS00697">
    <property type="entry name" value="DNA_LIGASE_A1"/>
    <property type="match status" value="1"/>
</dbReference>
<feature type="binding site" evidence="14">
    <location>
        <position position="230"/>
    </location>
    <ligand>
        <name>ATP</name>
        <dbReference type="ChEBI" id="CHEBI:30616"/>
    </ligand>
</feature>
<dbReference type="GO" id="GO:0071897">
    <property type="term" value="P:DNA biosynthetic process"/>
    <property type="evidence" value="ECO:0007669"/>
    <property type="project" value="InterPro"/>
</dbReference>
<evidence type="ECO:0000256" key="16">
    <source>
        <dbReference type="RuleBase" id="RU004196"/>
    </source>
</evidence>
<keyword evidence="5 14" id="KW-0547">Nucleotide-binding</keyword>
<comment type="function">
    <text evidence="13 14">DNA ligase that seals nicks in double-stranded DNA during DNA replication, DNA recombination and DNA repair.</text>
</comment>
<evidence type="ECO:0000256" key="8">
    <source>
        <dbReference type="ARBA" id="ARBA00022842"/>
    </source>
</evidence>
<evidence type="ECO:0000256" key="13">
    <source>
        <dbReference type="ARBA" id="ARBA00054532"/>
    </source>
</evidence>
<feature type="binding site" evidence="14">
    <location>
        <position position="399"/>
    </location>
    <ligand>
        <name>ATP</name>
        <dbReference type="ChEBI" id="CHEBI:30616"/>
    </ligand>
</feature>
<keyword evidence="3 14" id="KW-0235">DNA replication</keyword>
<comment type="similarity">
    <text evidence="14 16">Belongs to the ATP-dependent DNA ligase family.</text>
</comment>
<dbReference type="InterPro" id="IPR000977">
    <property type="entry name" value="DNA_ligase_ATP-dep"/>
</dbReference>
<dbReference type="NCBIfam" id="NF002868">
    <property type="entry name" value="PRK03180.1"/>
    <property type="match status" value="1"/>
</dbReference>
<comment type="cofactor">
    <cofactor evidence="14">
        <name>Mg(2+)</name>
        <dbReference type="ChEBI" id="CHEBI:18420"/>
    </cofactor>
</comment>
<keyword evidence="9 14" id="KW-0233">DNA recombination</keyword>
<dbReference type="Gene3D" id="1.10.150.20">
    <property type="entry name" value="5' to 3' exonuclease, C-terminal subdomain"/>
    <property type="match status" value="1"/>
</dbReference>
<comment type="catalytic activity">
    <reaction evidence="12 14 15">
        <text>ATP + (deoxyribonucleotide)n-3'-hydroxyl + 5'-phospho-(deoxyribonucleotide)m = (deoxyribonucleotide)n+m + AMP + diphosphate.</text>
        <dbReference type="EC" id="6.5.1.1"/>
    </reaction>
</comment>
<dbReference type="Gene3D" id="2.40.50.140">
    <property type="entry name" value="Nucleic acid-binding proteins"/>
    <property type="match status" value="1"/>
</dbReference>
<dbReference type="CDD" id="cd07901">
    <property type="entry name" value="Adenylation_DNA_ligase_Arch_LigB"/>
    <property type="match status" value="1"/>
</dbReference>
<dbReference type="InterPro" id="IPR022865">
    <property type="entry name" value="DNA_ligae_ATP-dep_bac/arc"/>
</dbReference>
<dbReference type="SUPFAM" id="SSF50249">
    <property type="entry name" value="Nucleic acid-binding proteins"/>
    <property type="match status" value="1"/>
</dbReference>
<dbReference type="AlphaFoldDB" id="A0A4Q1KVN1"/>
<evidence type="ECO:0000256" key="1">
    <source>
        <dbReference type="ARBA" id="ARBA00022598"/>
    </source>
</evidence>
<dbReference type="RefSeq" id="WP_084689946.1">
    <property type="nucleotide sequence ID" value="NZ_JOFV01000006.1"/>
</dbReference>
<dbReference type="InterPro" id="IPR012310">
    <property type="entry name" value="DNA_ligase_ATP-dep_cent"/>
</dbReference>
<keyword evidence="6 14" id="KW-0227">DNA damage</keyword>
<dbReference type="FunFam" id="2.40.50.140:FF:000163">
    <property type="entry name" value="Probable DNA ligase"/>
    <property type="match status" value="1"/>
</dbReference>
<keyword evidence="11 14" id="KW-0131">Cell cycle</keyword>
<evidence type="ECO:0000256" key="3">
    <source>
        <dbReference type="ARBA" id="ARBA00022705"/>
    </source>
</evidence>
<dbReference type="Proteomes" id="UP000289805">
    <property type="component" value="Unassembled WGS sequence"/>
</dbReference>
<evidence type="ECO:0000256" key="15">
    <source>
        <dbReference type="RuleBase" id="RU000617"/>
    </source>
</evidence>
<evidence type="ECO:0000256" key="10">
    <source>
        <dbReference type="ARBA" id="ARBA00023204"/>
    </source>
</evidence>
<dbReference type="InterPro" id="IPR012308">
    <property type="entry name" value="DNA_ligase_ATP-dep_N"/>
</dbReference>
<evidence type="ECO:0000256" key="7">
    <source>
        <dbReference type="ARBA" id="ARBA00022840"/>
    </source>
</evidence>
<dbReference type="HAMAP" id="MF_00407">
    <property type="entry name" value="DNA_ligase"/>
    <property type="match status" value="1"/>
</dbReference>
<evidence type="ECO:0000313" key="20">
    <source>
        <dbReference type="Proteomes" id="UP000289805"/>
    </source>
</evidence>
<proteinExistence type="inferred from homology"/>
<dbReference type="GO" id="GO:0006310">
    <property type="term" value="P:DNA recombination"/>
    <property type="evidence" value="ECO:0007669"/>
    <property type="project" value="UniProtKB-UniRule"/>
</dbReference>
<dbReference type="GO" id="GO:0051301">
    <property type="term" value="P:cell division"/>
    <property type="evidence" value="ECO:0007669"/>
    <property type="project" value="UniProtKB-KW"/>
</dbReference>
<dbReference type="STRING" id="1713.GCA_000718325_01485"/>
<keyword evidence="7 14" id="KW-0067">ATP-binding</keyword>
<feature type="domain" description="ATP-dependent DNA ligase family profile" evidence="17">
    <location>
        <begin position="326"/>
        <end position="439"/>
    </location>
</feature>
<evidence type="ECO:0000256" key="6">
    <source>
        <dbReference type="ARBA" id="ARBA00022763"/>
    </source>
</evidence>
<dbReference type="NCBIfam" id="TIGR00574">
    <property type="entry name" value="dnl1"/>
    <property type="match status" value="1"/>
</dbReference>
<dbReference type="GO" id="GO:0003677">
    <property type="term" value="F:DNA binding"/>
    <property type="evidence" value="ECO:0007669"/>
    <property type="project" value="InterPro"/>
</dbReference>
<organism evidence="19 20">
    <name type="scientific">Oerskovia turbata</name>
    <dbReference type="NCBI Taxonomy" id="1713"/>
    <lineage>
        <taxon>Bacteria</taxon>
        <taxon>Bacillati</taxon>
        <taxon>Actinomycetota</taxon>
        <taxon>Actinomycetes</taxon>
        <taxon>Micrococcales</taxon>
        <taxon>Cellulomonadaceae</taxon>
        <taxon>Oerskovia</taxon>
    </lineage>
</organism>
<evidence type="ECO:0000313" key="19">
    <source>
        <dbReference type="EMBL" id="RXR33264.1"/>
    </source>
</evidence>